<dbReference type="PANTHER" id="PTHR43142">
    <property type="entry name" value="CARBOXYLIC ESTER HYDROLASE"/>
    <property type="match status" value="1"/>
</dbReference>
<keyword evidence="2" id="KW-0719">Serine esterase</keyword>
<evidence type="ECO:0000313" key="6">
    <source>
        <dbReference type="EMBL" id="ODM96611.1"/>
    </source>
</evidence>
<evidence type="ECO:0000313" key="7">
    <source>
        <dbReference type="Proteomes" id="UP000094527"/>
    </source>
</evidence>
<comment type="caution">
    <text evidence="6">The sequence shown here is derived from an EMBL/GenBank/DDBJ whole genome shotgun (WGS) entry which is preliminary data.</text>
</comment>
<reference evidence="6 7" key="1">
    <citation type="journal article" date="2016" name="Genome Biol. Evol.">
        <title>Gene Family Evolution Reflects Adaptation to Soil Environmental Stressors in the Genome of the Collembolan Orchesella cincta.</title>
        <authorList>
            <person name="Faddeeva-Vakhrusheva A."/>
            <person name="Derks M.F."/>
            <person name="Anvar S.Y."/>
            <person name="Agamennone V."/>
            <person name="Suring W."/>
            <person name="Smit S."/>
            <person name="van Straalen N.M."/>
            <person name="Roelofs D."/>
        </authorList>
    </citation>
    <scope>NUCLEOTIDE SEQUENCE [LARGE SCALE GENOMIC DNA]</scope>
    <source>
        <tissue evidence="6">Mixed pool</tissue>
    </source>
</reference>
<evidence type="ECO:0000256" key="3">
    <source>
        <dbReference type="ARBA" id="ARBA00022801"/>
    </source>
</evidence>
<keyword evidence="4" id="KW-0325">Glycoprotein</keyword>
<evidence type="ECO:0000256" key="1">
    <source>
        <dbReference type="ARBA" id="ARBA00005964"/>
    </source>
</evidence>
<evidence type="ECO:0000259" key="5">
    <source>
        <dbReference type="Pfam" id="PF00135"/>
    </source>
</evidence>
<evidence type="ECO:0000256" key="4">
    <source>
        <dbReference type="ARBA" id="ARBA00023180"/>
    </source>
</evidence>
<protein>
    <submittedName>
        <fullName evidence="6">Esterase E4</fullName>
    </submittedName>
</protein>
<dbReference type="SUPFAM" id="SSF53474">
    <property type="entry name" value="alpha/beta-Hydrolases"/>
    <property type="match status" value="1"/>
</dbReference>
<evidence type="ECO:0000256" key="2">
    <source>
        <dbReference type="ARBA" id="ARBA00022487"/>
    </source>
</evidence>
<dbReference type="Proteomes" id="UP000094527">
    <property type="component" value="Unassembled WGS sequence"/>
</dbReference>
<dbReference type="InterPro" id="IPR002018">
    <property type="entry name" value="CarbesteraseB"/>
</dbReference>
<accession>A0A1D2MUM4</accession>
<dbReference type="Pfam" id="PF00135">
    <property type="entry name" value="COesterase"/>
    <property type="match status" value="1"/>
</dbReference>
<proteinExistence type="inferred from homology"/>
<dbReference type="STRING" id="48709.A0A1D2MUM4"/>
<dbReference type="InterPro" id="IPR029058">
    <property type="entry name" value="AB_hydrolase_fold"/>
</dbReference>
<organism evidence="6 7">
    <name type="scientific">Orchesella cincta</name>
    <name type="common">Springtail</name>
    <name type="synonym">Podura cincta</name>
    <dbReference type="NCBI Taxonomy" id="48709"/>
    <lineage>
        <taxon>Eukaryota</taxon>
        <taxon>Metazoa</taxon>
        <taxon>Ecdysozoa</taxon>
        <taxon>Arthropoda</taxon>
        <taxon>Hexapoda</taxon>
        <taxon>Collembola</taxon>
        <taxon>Entomobryomorpha</taxon>
        <taxon>Entomobryoidea</taxon>
        <taxon>Orchesellidae</taxon>
        <taxon>Orchesellinae</taxon>
        <taxon>Orchesella</taxon>
    </lineage>
</organism>
<dbReference type="AlphaFoldDB" id="A0A1D2MUM4"/>
<dbReference type="OrthoDB" id="9000293at2759"/>
<dbReference type="PANTHER" id="PTHR43142:SF1">
    <property type="entry name" value="CARBOXYLIC ESTER HYDROLASE"/>
    <property type="match status" value="1"/>
</dbReference>
<name>A0A1D2MUM4_ORCCI</name>
<dbReference type="GO" id="GO:0052689">
    <property type="term" value="F:carboxylic ester hydrolase activity"/>
    <property type="evidence" value="ECO:0007669"/>
    <property type="project" value="UniProtKB-KW"/>
</dbReference>
<dbReference type="Gene3D" id="3.40.50.1820">
    <property type="entry name" value="alpha/beta hydrolase"/>
    <property type="match status" value="1"/>
</dbReference>
<sequence>MISSDDSNSLSLDELQKSLLRNTAYKSGFPSSVKKFFIHIPILSNCKVTCEIMFFYMISLLCTAVPCAHVINTEGSVTSDVIPYTLATSTDVSTLIPTETENRSLSGRALLPTGKNKFFINQLNIPVHDEPALSKEASNLLENPNPIISIKDGYLRGFIMETISSRPFAAFQGIPFAQPPVNQLRFQPPQKNFPWTGIKDVIEPSPQCIQADYIKQYQVHGVPLGKFFTLLNIAIYSIEQIPKYSQKERLPVMVFIHGGGFFFGSSSIYGPAYLLDQDVVLVSVNYRLGALGVSKKCFNRVTMSSLTLTSTGQQHKNITFNLTMADCIPFPYFTRPAALKPTHTYNGFRMSNVVCHAYIKTSIHSTIDYTKILAHRGNAVRVDQM</sequence>
<gene>
    <name evidence="6" type="ORF">Ocin01_10068</name>
</gene>
<dbReference type="EMBL" id="LJIJ01000521">
    <property type="protein sequence ID" value="ODM96611.1"/>
    <property type="molecule type" value="Genomic_DNA"/>
</dbReference>
<keyword evidence="3" id="KW-0378">Hydrolase</keyword>
<comment type="similarity">
    <text evidence="1">Belongs to the type-B carboxylesterase/lipase family.</text>
</comment>
<keyword evidence="7" id="KW-1185">Reference proteome</keyword>
<feature type="domain" description="Carboxylesterase type B" evidence="5">
    <location>
        <begin position="145"/>
        <end position="292"/>
    </location>
</feature>